<evidence type="ECO:0000313" key="1">
    <source>
        <dbReference type="Proteomes" id="UP000887577"/>
    </source>
</evidence>
<proteinExistence type="predicted"/>
<reference evidence="2" key="1">
    <citation type="submission" date="2022-11" db="UniProtKB">
        <authorList>
            <consortium name="WormBaseParasite"/>
        </authorList>
    </citation>
    <scope>IDENTIFICATION</scope>
</reference>
<keyword evidence="1" id="KW-1185">Reference proteome</keyword>
<accession>A0A914YMZ0</accession>
<sequence length="384" mass="43223">MNLSSSNPYYLALMNDIPINNSIVVCAGMSNTDLFISDGQYESFCLYDSSNLENNIPFGSGFNLNPMVSNSGCFHLYRWNSDDTTAVVFIRSRADQAKNCQDFKNVFQVGTQGTATSGTNGTCEMIFLATNYKEMSTILISDISTADTNLTIYGRETLTLRSPVNNKNIHDIQLQDAYLWKNFGIFYTFALSILVPSDATISVTTKTQNEPYTIQKKGCDIIQKGLVASPAYTGSNFNLTDIIYESEIDREHIVELNVLKMSDNDTVFLEYYDNDGNETVKVLENGFSFNFTANVETGFKLIINESFNDFLIQYTLTSNISPIYKTIYLSENMPYYLNVLENINVNDAIVICAANLDDFELFVTSGNHQDFWLHDSTNLENCIK</sequence>
<dbReference type="Proteomes" id="UP000887577">
    <property type="component" value="Unplaced"/>
</dbReference>
<dbReference type="WBParaSite" id="PSU_v2.g20762.t1">
    <property type="protein sequence ID" value="PSU_v2.g20762.t1"/>
    <property type="gene ID" value="PSU_v2.g20762"/>
</dbReference>
<organism evidence="1 2">
    <name type="scientific">Panagrolaimus superbus</name>
    <dbReference type="NCBI Taxonomy" id="310955"/>
    <lineage>
        <taxon>Eukaryota</taxon>
        <taxon>Metazoa</taxon>
        <taxon>Ecdysozoa</taxon>
        <taxon>Nematoda</taxon>
        <taxon>Chromadorea</taxon>
        <taxon>Rhabditida</taxon>
        <taxon>Tylenchina</taxon>
        <taxon>Panagrolaimomorpha</taxon>
        <taxon>Panagrolaimoidea</taxon>
        <taxon>Panagrolaimidae</taxon>
        <taxon>Panagrolaimus</taxon>
    </lineage>
</organism>
<evidence type="ECO:0000313" key="2">
    <source>
        <dbReference type="WBParaSite" id="PSU_v2.g20762.t1"/>
    </source>
</evidence>
<name>A0A914YMZ0_9BILA</name>
<dbReference type="AlphaFoldDB" id="A0A914YMZ0"/>
<protein>
    <submittedName>
        <fullName evidence="2">Uncharacterized protein</fullName>
    </submittedName>
</protein>